<dbReference type="EMBL" id="RBIJ01000001">
    <property type="protein sequence ID" value="RKQ88621.1"/>
    <property type="molecule type" value="Genomic_DNA"/>
</dbReference>
<dbReference type="AlphaFoldDB" id="A0A660L3N1"/>
<keyword evidence="2" id="KW-1185">Reference proteome</keyword>
<comment type="caution">
    <text evidence="1">The sequence shown here is derived from an EMBL/GenBank/DDBJ whole genome shotgun (WGS) entry which is preliminary data.</text>
</comment>
<evidence type="ECO:0000313" key="2">
    <source>
        <dbReference type="Proteomes" id="UP000267019"/>
    </source>
</evidence>
<reference evidence="1 2" key="1">
    <citation type="submission" date="2018-10" db="EMBL/GenBank/DDBJ databases">
        <title>Genomic Encyclopedia of Type Strains, Phase IV (KMG-IV): sequencing the most valuable type-strain genomes for metagenomic binning, comparative biology and taxonomic classification.</title>
        <authorList>
            <person name="Goeker M."/>
        </authorList>
    </citation>
    <scope>NUCLEOTIDE SEQUENCE [LARGE SCALE GENOMIC DNA]</scope>
    <source>
        <strain evidence="1 2">DSM 22653</strain>
    </source>
</reference>
<sequence>MNKDVKDMDFVGNDVKKLNDGIPTHAAGVNDFMTPVKVADGTYVLAVGYAHDGTTGKLTIAQNQKIGHPDLIGRIVLGVGPNSDLVKEGLIQKSGMCPNGMKRADHFLYNNYNVVVPRLAATSTALVQALGGTEKVTLTFTNERTKETKTVEIRADEAEPLWSVTTFCPEGDVPGGTGEPVWVLTNVTAQ</sequence>
<dbReference type="Proteomes" id="UP000267019">
    <property type="component" value="Unassembled WGS sequence"/>
</dbReference>
<organism evidence="1 2">
    <name type="scientific">Brockia lithotrophica</name>
    <dbReference type="NCBI Taxonomy" id="933949"/>
    <lineage>
        <taxon>Bacteria</taxon>
        <taxon>Bacillati</taxon>
        <taxon>Bacillota</taxon>
        <taxon>Bacilli</taxon>
        <taxon>Bacillales</taxon>
        <taxon>Bacillales Family X. Incertae Sedis</taxon>
        <taxon>Brockia</taxon>
    </lineage>
</organism>
<accession>A0A660L3N1</accession>
<protein>
    <submittedName>
        <fullName evidence="1">Uncharacterized protein</fullName>
    </submittedName>
</protein>
<gene>
    <name evidence="1" type="ORF">C7438_0260</name>
</gene>
<evidence type="ECO:0000313" key="1">
    <source>
        <dbReference type="EMBL" id="RKQ88621.1"/>
    </source>
</evidence>
<proteinExistence type="predicted"/>
<name>A0A660L3N1_9BACL</name>